<feature type="transmembrane region" description="Helical" evidence="1">
    <location>
        <begin position="174"/>
        <end position="192"/>
    </location>
</feature>
<dbReference type="RefSeq" id="WP_120731545.1">
    <property type="nucleotide sequence ID" value="NZ_RBAK01000014.1"/>
</dbReference>
<evidence type="ECO:0000256" key="1">
    <source>
        <dbReference type="SAM" id="Phobius"/>
    </source>
</evidence>
<dbReference type="Pfam" id="PF22564">
    <property type="entry name" value="HAAS"/>
    <property type="match status" value="1"/>
</dbReference>
<feature type="transmembrane region" description="Helical" evidence="1">
    <location>
        <begin position="117"/>
        <end position="142"/>
    </location>
</feature>
<dbReference type="EMBL" id="RBAK01000014">
    <property type="protein sequence ID" value="RKN40316.1"/>
    <property type="molecule type" value="Genomic_DNA"/>
</dbReference>
<feature type="transmembrane region" description="Helical" evidence="1">
    <location>
        <begin position="244"/>
        <end position="263"/>
    </location>
</feature>
<accession>A0A3A9YYN2</accession>
<dbReference type="Proteomes" id="UP000281726">
    <property type="component" value="Unassembled WGS sequence"/>
</dbReference>
<comment type="caution">
    <text evidence="2">The sequence shown here is derived from an EMBL/GenBank/DDBJ whole genome shotgun (WGS) entry which is preliminary data.</text>
</comment>
<feature type="transmembrane region" description="Helical" evidence="1">
    <location>
        <begin position="287"/>
        <end position="305"/>
    </location>
</feature>
<gene>
    <name evidence="2" type="ORF">D7223_27365</name>
</gene>
<evidence type="ECO:0000313" key="2">
    <source>
        <dbReference type="EMBL" id="RKN40316.1"/>
    </source>
</evidence>
<proteinExistence type="predicted"/>
<dbReference type="OrthoDB" id="3171769at2"/>
<protein>
    <submittedName>
        <fullName evidence="2">Uncharacterized protein</fullName>
    </submittedName>
</protein>
<organism evidence="2 3">
    <name type="scientific">Micromonospora endolithica</name>
    <dbReference type="NCBI Taxonomy" id="230091"/>
    <lineage>
        <taxon>Bacteria</taxon>
        <taxon>Bacillati</taxon>
        <taxon>Actinomycetota</taxon>
        <taxon>Actinomycetes</taxon>
        <taxon>Micromonosporales</taxon>
        <taxon>Micromonosporaceae</taxon>
        <taxon>Micromonospora</taxon>
    </lineage>
</organism>
<keyword evidence="1" id="KW-0812">Transmembrane</keyword>
<keyword evidence="1" id="KW-1133">Transmembrane helix</keyword>
<name>A0A3A9YYN2_9ACTN</name>
<evidence type="ECO:0000313" key="3">
    <source>
        <dbReference type="Proteomes" id="UP000281726"/>
    </source>
</evidence>
<feature type="transmembrane region" description="Helical" evidence="1">
    <location>
        <begin position="80"/>
        <end position="105"/>
    </location>
</feature>
<dbReference type="AlphaFoldDB" id="A0A3A9YYN2"/>
<sequence length="316" mass="34464">MTSLTDRYVAATLRSVPVARRDEIAAELRASIDDMVEGRSADGRDTGVVEREVLTELGDPARLAARYADRRLQLIGPTYFLVWQRLLVTLLSIIPGLVGVIVALVEATVDDNIGGAVGTGVVAAFQTAVQIAFWVTVVFAVLERVGAPLDLPGWTVDDLPDAPADRDVPLSETCASVVMLLLTIGFLAWQHVQTQILTPDGDRLPILDEALWTSWLPFLIAVLVASIGLEVAKYRARRWTWRLVGVNALLDLAFAVPVIGLLLTDRLFNPEFVQRIEWVRDGDNLNVVARGVAVGVAAVTLWDLVDSAIKARRSAR</sequence>
<feature type="transmembrane region" description="Helical" evidence="1">
    <location>
        <begin position="212"/>
        <end position="232"/>
    </location>
</feature>
<reference evidence="2 3" key="1">
    <citation type="journal article" date="2004" name="Syst. Appl. Microbiol.">
        <title>Cryptoendolithic actinomycetes from antarctic sandstone rock samples: Micromonospora endolithica sp. nov. and two isolates related to Micromonospora coerulea Jensen 1932.</title>
        <authorList>
            <person name="Hirsch P."/>
            <person name="Mevs U."/>
            <person name="Kroppenstedt R.M."/>
            <person name="Schumann P."/>
            <person name="Stackebrandt E."/>
        </authorList>
    </citation>
    <scope>NUCLEOTIDE SEQUENCE [LARGE SCALE GENOMIC DNA]</scope>
    <source>
        <strain evidence="2 3">JCM 12677</strain>
    </source>
</reference>
<keyword evidence="1" id="KW-0472">Membrane</keyword>
<keyword evidence="3" id="KW-1185">Reference proteome</keyword>